<dbReference type="Proteomes" id="UP001303889">
    <property type="component" value="Unassembled WGS sequence"/>
</dbReference>
<feature type="region of interest" description="Disordered" evidence="4">
    <location>
        <begin position="518"/>
        <end position="570"/>
    </location>
</feature>
<feature type="compositionally biased region" description="Polar residues" evidence="4">
    <location>
        <begin position="604"/>
        <end position="613"/>
    </location>
</feature>
<feature type="domain" description="GRIP" evidence="5">
    <location>
        <begin position="469"/>
        <end position="520"/>
    </location>
</feature>
<evidence type="ECO:0000256" key="3">
    <source>
        <dbReference type="ARBA" id="ARBA00023054"/>
    </source>
</evidence>
<dbReference type="GO" id="GO:0006888">
    <property type="term" value="P:endoplasmic reticulum to Golgi vesicle-mediated transport"/>
    <property type="evidence" value="ECO:0007669"/>
    <property type="project" value="TreeGrafter"/>
</dbReference>
<feature type="compositionally biased region" description="Acidic residues" evidence="4">
    <location>
        <begin position="113"/>
        <end position="125"/>
    </location>
</feature>
<dbReference type="GO" id="GO:0005794">
    <property type="term" value="C:Golgi apparatus"/>
    <property type="evidence" value="ECO:0007669"/>
    <property type="project" value="UniProtKB-SubCell"/>
</dbReference>
<feature type="compositionally biased region" description="Low complexity" evidence="4">
    <location>
        <begin position="1"/>
        <end position="29"/>
    </location>
</feature>
<comment type="caution">
    <text evidence="6">The sequence shown here is derived from an EMBL/GenBank/DDBJ whole genome shotgun (WGS) entry which is preliminary data.</text>
</comment>
<feature type="region of interest" description="Disordered" evidence="4">
    <location>
        <begin position="184"/>
        <end position="213"/>
    </location>
</feature>
<proteinExistence type="predicted"/>
<feature type="region of interest" description="Disordered" evidence="4">
    <location>
        <begin position="1"/>
        <end position="169"/>
    </location>
</feature>
<sequence length="613" mass="66679">MPSPAAPASSVQSAGQAGPAAVSSTTTTTTKKKGNKKKKNTKSAAPAPPPVAAAAVGSKQAVLDPETEVNSENDGAESAPVEEVSEELETTGLGTANSPLPEDDTVPPKPETETELGLEDEEEGESQPKTNPGPAAANGHAGVNGHAPLPTGTIPGATHAKLEAMSQDREALRLEVEQLRRQLESIQEGHTQETTQLRADLDESEAAREHAETQYQTLLNRVEKIKETLGDRLKRDKAELEEAKDRIEDLEGQNEELQKSLAAGREETDRLKDEVQEQGRELTSLRSRSNLSQQNWLKEKDDIARQVQHLKNELESTTAAMGEWEVIAMEERSLRESLGDKVADLEEQVAGAREVLERADVDRDSQARAVDRLQRALQELQETRKRELREMVESTEEQVQALKKRAQEADARAAEAEAAREAAAKELERTFPFEKEVKEKNLLIGKLRHEAIVLNDHLTKALKYIKKTKPEETIDKQLVTNHFLQFLTLDRSDPRKFQILQIMAGLLTWSDEQREKAGLARPGAASATTAAPTSSGNGHGLLRLPSSPFHRTPSSPALSSDFFAEPTPVTHAGGKESLADLWASFLEQSVDEAAGGGGRKDSVGSVTTAGGRG</sequence>
<evidence type="ECO:0000313" key="7">
    <source>
        <dbReference type="Proteomes" id="UP001303889"/>
    </source>
</evidence>
<feature type="compositionally biased region" description="Basic and acidic residues" evidence="4">
    <location>
        <begin position="199"/>
        <end position="212"/>
    </location>
</feature>
<feature type="compositionally biased region" description="Acidic residues" evidence="4">
    <location>
        <begin position="65"/>
        <end position="75"/>
    </location>
</feature>
<dbReference type="GO" id="GO:0007030">
    <property type="term" value="P:Golgi organization"/>
    <property type="evidence" value="ECO:0007669"/>
    <property type="project" value="TreeGrafter"/>
</dbReference>
<dbReference type="AlphaFoldDB" id="A0AAN6MP03"/>
<dbReference type="PANTHER" id="PTHR18921:SF2">
    <property type="entry name" value="THYROID RECEPTOR-INTERACTING PROTEIN 11"/>
    <property type="match status" value="1"/>
</dbReference>
<keyword evidence="7" id="KW-1185">Reference proteome</keyword>
<dbReference type="GO" id="GO:0031267">
    <property type="term" value="F:small GTPase binding"/>
    <property type="evidence" value="ECO:0007669"/>
    <property type="project" value="TreeGrafter"/>
</dbReference>
<name>A0AAN6MP03_9PEZI</name>
<dbReference type="PROSITE" id="PS50913">
    <property type="entry name" value="GRIP"/>
    <property type="match status" value="1"/>
</dbReference>
<keyword evidence="3" id="KW-0175">Coiled coil</keyword>
<protein>
    <recommendedName>
        <fullName evidence="5">GRIP domain-containing protein</fullName>
    </recommendedName>
</protein>
<feature type="compositionally biased region" description="Basic and acidic residues" evidence="4">
    <location>
        <begin position="160"/>
        <end position="169"/>
    </location>
</feature>
<reference evidence="6" key="2">
    <citation type="submission" date="2023-05" db="EMBL/GenBank/DDBJ databases">
        <authorList>
            <consortium name="Lawrence Berkeley National Laboratory"/>
            <person name="Steindorff A."/>
            <person name="Hensen N."/>
            <person name="Bonometti L."/>
            <person name="Westerberg I."/>
            <person name="Brannstrom I.O."/>
            <person name="Guillou S."/>
            <person name="Cros-Aarteil S."/>
            <person name="Calhoun S."/>
            <person name="Haridas S."/>
            <person name="Kuo A."/>
            <person name="Mondo S."/>
            <person name="Pangilinan J."/>
            <person name="Riley R."/>
            <person name="Labutti K."/>
            <person name="Andreopoulos B."/>
            <person name="Lipzen A."/>
            <person name="Chen C."/>
            <person name="Yanf M."/>
            <person name="Daum C."/>
            <person name="Ng V."/>
            <person name="Clum A."/>
            <person name="Ohm R."/>
            <person name="Martin F."/>
            <person name="Silar P."/>
            <person name="Natvig D."/>
            <person name="Lalanne C."/>
            <person name="Gautier V."/>
            <person name="Ament-Velasquez S.L."/>
            <person name="Kruys A."/>
            <person name="Hutchinson M.I."/>
            <person name="Powell A.J."/>
            <person name="Barry K."/>
            <person name="Miller A.N."/>
            <person name="Grigoriev I.V."/>
            <person name="Debuchy R."/>
            <person name="Gladieux P."/>
            <person name="Thoren M.H."/>
            <person name="Johannesson H."/>
        </authorList>
    </citation>
    <scope>NUCLEOTIDE SEQUENCE</scope>
    <source>
        <strain evidence="6">CBS 103.79</strain>
    </source>
</reference>
<accession>A0AAN6MP03</accession>
<dbReference type="Pfam" id="PF10375">
    <property type="entry name" value="GRAB"/>
    <property type="match status" value="1"/>
</dbReference>
<evidence type="ECO:0000313" key="6">
    <source>
        <dbReference type="EMBL" id="KAK3903851.1"/>
    </source>
</evidence>
<reference evidence="6" key="1">
    <citation type="journal article" date="2023" name="Mol. Phylogenet. Evol.">
        <title>Genome-scale phylogeny and comparative genomics of the fungal order Sordariales.</title>
        <authorList>
            <person name="Hensen N."/>
            <person name="Bonometti L."/>
            <person name="Westerberg I."/>
            <person name="Brannstrom I.O."/>
            <person name="Guillou S."/>
            <person name="Cros-Aarteil S."/>
            <person name="Calhoun S."/>
            <person name="Haridas S."/>
            <person name="Kuo A."/>
            <person name="Mondo S."/>
            <person name="Pangilinan J."/>
            <person name="Riley R."/>
            <person name="LaButti K."/>
            <person name="Andreopoulos B."/>
            <person name="Lipzen A."/>
            <person name="Chen C."/>
            <person name="Yan M."/>
            <person name="Daum C."/>
            <person name="Ng V."/>
            <person name="Clum A."/>
            <person name="Steindorff A."/>
            <person name="Ohm R.A."/>
            <person name="Martin F."/>
            <person name="Silar P."/>
            <person name="Natvig D.O."/>
            <person name="Lalanne C."/>
            <person name="Gautier V."/>
            <person name="Ament-Velasquez S.L."/>
            <person name="Kruys A."/>
            <person name="Hutchinson M.I."/>
            <person name="Powell A.J."/>
            <person name="Barry K."/>
            <person name="Miller A.N."/>
            <person name="Grigoriev I.V."/>
            <person name="Debuchy R."/>
            <person name="Gladieux P."/>
            <person name="Hiltunen Thoren M."/>
            <person name="Johannesson H."/>
        </authorList>
    </citation>
    <scope>NUCLEOTIDE SEQUENCE</scope>
    <source>
        <strain evidence="6">CBS 103.79</strain>
    </source>
</reference>
<dbReference type="EMBL" id="MU855426">
    <property type="protein sequence ID" value="KAK3903851.1"/>
    <property type="molecule type" value="Genomic_DNA"/>
</dbReference>
<evidence type="ECO:0000259" key="5">
    <source>
        <dbReference type="PROSITE" id="PS50913"/>
    </source>
</evidence>
<feature type="compositionally biased region" description="Polar residues" evidence="4">
    <location>
        <begin position="188"/>
        <end position="197"/>
    </location>
</feature>
<dbReference type="InterPro" id="IPR019459">
    <property type="entry name" value="GRAB"/>
</dbReference>
<evidence type="ECO:0000256" key="2">
    <source>
        <dbReference type="ARBA" id="ARBA00023034"/>
    </source>
</evidence>
<dbReference type="Gene3D" id="1.10.287.1490">
    <property type="match status" value="1"/>
</dbReference>
<evidence type="ECO:0000256" key="4">
    <source>
        <dbReference type="SAM" id="MobiDB-lite"/>
    </source>
</evidence>
<feature type="region of interest" description="Disordered" evidence="4">
    <location>
        <begin position="592"/>
        <end position="613"/>
    </location>
</feature>
<evidence type="ECO:0000256" key="1">
    <source>
        <dbReference type="ARBA" id="ARBA00004555"/>
    </source>
</evidence>
<feature type="compositionally biased region" description="Low complexity" evidence="4">
    <location>
        <begin position="132"/>
        <end position="148"/>
    </location>
</feature>
<comment type="subcellular location">
    <subcellularLocation>
        <location evidence="1">Golgi apparatus</location>
    </subcellularLocation>
</comment>
<feature type="compositionally biased region" description="Basic residues" evidence="4">
    <location>
        <begin position="30"/>
        <end position="41"/>
    </location>
</feature>
<dbReference type="InterPro" id="IPR000237">
    <property type="entry name" value="GRIP_dom"/>
</dbReference>
<gene>
    <name evidence="6" type="ORF">C8A05DRAFT_14210</name>
</gene>
<keyword evidence="2" id="KW-0333">Golgi apparatus</keyword>
<dbReference type="PANTHER" id="PTHR18921">
    <property type="entry name" value="MYOSIN HEAVY CHAIN - RELATED"/>
    <property type="match status" value="1"/>
</dbReference>
<organism evidence="6 7">
    <name type="scientific">Staphylotrichum tortipilum</name>
    <dbReference type="NCBI Taxonomy" id="2831512"/>
    <lineage>
        <taxon>Eukaryota</taxon>
        <taxon>Fungi</taxon>
        <taxon>Dikarya</taxon>
        <taxon>Ascomycota</taxon>
        <taxon>Pezizomycotina</taxon>
        <taxon>Sordariomycetes</taxon>
        <taxon>Sordariomycetidae</taxon>
        <taxon>Sordariales</taxon>
        <taxon>Chaetomiaceae</taxon>
        <taxon>Staphylotrichum</taxon>
    </lineage>
</organism>
<feature type="compositionally biased region" description="Low complexity" evidence="4">
    <location>
        <begin position="522"/>
        <end position="536"/>
    </location>
</feature>